<dbReference type="Pfam" id="PF14214">
    <property type="entry name" value="Helitron_like_N"/>
    <property type="match status" value="1"/>
</dbReference>
<dbReference type="InterPro" id="IPR025476">
    <property type="entry name" value="Helitron_helicase-like"/>
</dbReference>
<reference evidence="4" key="1">
    <citation type="submission" date="2017-02" db="UniProtKB">
        <authorList>
            <consortium name="WormBaseParasite"/>
        </authorList>
    </citation>
    <scope>IDENTIFICATION</scope>
</reference>
<gene>
    <name evidence="2" type="ORF">HPLM_LOCUS8781</name>
</gene>
<feature type="domain" description="Helitron helicase-like" evidence="1">
    <location>
        <begin position="1"/>
        <end position="80"/>
    </location>
</feature>
<dbReference type="AlphaFoldDB" id="A0A0N4WDV8"/>
<sequence length="80" mass="8912">MEQNRLNYDRPHQIELGVGSYKGLFDYVLGGNDMTGPPGVRRVILPSSFPASPRAMVQSYQDAMAIVSEYGKPDLFITFT</sequence>
<keyword evidence="3" id="KW-1185">Reference proteome</keyword>
<evidence type="ECO:0000313" key="2">
    <source>
        <dbReference type="EMBL" id="VDO35791.1"/>
    </source>
</evidence>
<evidence type="ECO:0000259" key="1">
    <source>
        <dbReference type="Pfam" id="PF14214"/>
    </source>
</evidence>
<proteinExistence type="predicted"/>
<organism evidence="4">
    <name type="scientific">Haemonchus placei</name>
    <name type="common">Barber's pole worm</name>
    <dbReference type="NCBI Taxonomy" id="6290"/>
    <lineage>
        <taxon>Eukaryota</taxon>
        <taxon>Metazoa</taxon>
        <taxon>Ecdysozoa</taxon>
        <taxon>Nematoda</taxon>
        <taxon>Chromadorea</taxon>
        <taxon>Rhabditida</taxon>
        <taxon>Rhabditina</taxon>
        <taxon>Rhabditomorpha</taxon>
        <taxon>Strongyloidea</taxon>
        <taxon>Trichostrongylidae</taxon>
        <taxon>Haemonchus</taxon>
    </lineage>
</organism>
<accession>A0A0N4WDV8</accession>
<name>A0A0N4WDV8_HAEPC</name>
<dbReference type="Proteomes" id="UP000268014">
    <property type="component" value="Unassembled WGS sequence"/>
</dbReference>
<dbReference type="WBParaSite" id="HPLM_0000878901-mRNA-1">
    <property type="protein sequence ID" value="HPLM_0000878901-mRNA-1"/>
    <property type="gene ID" value="HPLM_0000878901"/>
</dbReference>
<evidence type="ECO:0000313" key="4">
    <source>
        <dbReference type="WBParaSite" id="HPLM_0000878901-mRNA-1"/>
    </source>
</evidence>
<dbReference type="STRING" id="6290.A0A0N4WDV8"/>
<evidence type="ECO:0000313" key="3">
    <source>
        <dbReference type="Proteomes" id="UP000268014"/>
    </source>
</evidence>
<protein>
    <submittedName>
        <fullName evidence="4">Helitron_like_N domain-containing protein</fullName>
    </submittedName>
</protein>
<reference evidence="2 3" key="2">
    <citation type="submission" date="2018-11" db="EMBL/GenBank/DDBJ databases">
        <authorList>
            <consortium name="Pathogen Informatics"/>
        </authorList>
    </citation>
    <scope>NUCLEOTIDE SEQUENCE [LARGE SCALE GENOMIC DNA]</scope>
    <source>
        <strain evidence="2 3">MHpl1</strain>
    </source>
</reference>
<dbReference type="OrthoDB" id="5864302at2759"/>
<dbReference type="EMBL" id="UZAF01016929">
    <property type="protein sequence ID" value="VDO35791.1"/>
    <property type="molecule type" value="Genomic_DNA"/>
</dbReference>